<reference evidence="1 2" key="1">
    <citation type="submission" date="2016-04" db="EMBL/GenBank/DDBJ databases">
        <title>Complete genome sequence of natural rubber-degrading, novel Gram-negative bacterium, Rhizobacter gummiphilus strain NS21.</title>
        <authorList>
            <person name="Tabata M."/>
            <person name="Kasai D."/>
            <person name="Fukuda M."/>
        </authorList>
    </citation>
    <scope>NUCLEOTIDE SEQUENCE [LARGE SCALE GENOMIC DNA]</scope>
    <source>
        <strain evidence="1 2">NS21</strain>
    </source>
</reference>
<dbReference type="EMBL" id="CP015118">
    <property type="protein sequence ID" value="ARN20435.1"/>
    <property type="molecule type" value="Genomic_DNA"/>
</dbReference>
<keyword evidence="2" id="KW-1185">Reference proteome</keyword>
<gene>
    <name evidence="1" type="ORF">A4W93_11300</name>
</gene>
<dbReference type="SUPFAM" id="SSF53448">
    <property type="entry name" value="Nucleotide-diphospho-sugar transferases"/>
    <property type="match status" value="1"/>
</dbReference>
<evidence type="ECO:0000313" key="2">
    <source>
        <dbReference type="Proteomes" id="UP000193427"/>
    </source>
</evidence>
<dbReference type="OrthoDB" id="5672604at2"/>
<dbReference type="RefSeq" id="WP_085750710.1">
    <property type="nucleotide sequence ID" value="NZ_BSPR01000023.1"/>
</dbReference>
<dbReference type="Pfam" id="PF01501">
    <property type="entry name" value="Glyco_transf_8"/>
    <property type="match status" value="1"/>
</dbReference>
<organism evidence="1 2">
    <name type="scientific">Piscinibacter gummiphilus</name>
    <dbReference type="NCBI Taxonomy" id="946333"/>
    <lineage>
        <taxon>Bacteria</taxon>
        <taxon>Pseudomonadati</taxon>
        <taxon>Pseudomonadota</taxon>
        <taxon>Betaproteobacteria</taxon>
        <taxon>Burkholderiales</taxon>
        <taxon>Sphaerotilaceae</taxon>
        <taxon>Piscinibacter</taxon>
    </lineage>
</organism>
<name>A0A1W6L7Z7_9BURK</name>
<dbReference type="Gene3D" id="3.90.550.10">
    <property type="entry name" value="Spore Coat Polysaccharide Biosynthesis Protein SpsA, Chain A"/>
    <property type="match status" value="1"/>
</dbReference>
<accession>A0A1W6L7Z7</accession>
<proteinExistence type="predicted"/>
<evidence type="ECO:0000313" key="1">
    <source>
        <dbReference type="EMBL" id="ARN20435.1"/>
    </source>
</evidence>
<dbReference type="KEGG" id="rgu:A4W93_11300"/>
<dbReference type="GO" id="GO:0016757">
    <property type="term" value="F:glycosyltransferase activity"/>
    <property type="evidence" value="ECO:0007669"/>
    <property type="project" value="InterPro"/>
</dbReference>
<dbReference type="InterPro" id="IPR002495">
    <property type="entry name" value="Glyco_trans_8"/>
</dbReference>
<dbReference type="Proteomes" id="UP000193427">
    <property type="component" value="Chromosome"/>
</dbReference>
<dbReference type="CDD" id="cd04194">
    <property type="entry name" value="GT8_A4GalT_like"/>
    <property type="match status" value="1"/>
</dbReference>
<dbReference type="STRING" id="946333.A4W93_11300"/>
<protein>
    <submittedName>
        <fullName evidence="1">Uncharacterized protein</fullName>
    </submittedName>
</protein>
<sequence>MDRRTIPILTCFDDNYVIPAAVAFRTLAEQADPALHYLIYVAQSGIGADHQARLKAEVANHPARVELVFVDMAHQLSDLFARTDCKGHYSKEMFYKLLAPSLFPQHDAMLVTDVDVLFQGDVSRDFLAFDPAGEDYLAASPSLVRRGSWVHRVAEMYEKDFTAEERTHLRYGAGYCVVNLARMRTDGLEARMLRYAEEHARRLLQPEQDVLNLVCHPHIRTLPADSMVCTYAYDCYRSEADLAEDVNYTADEVRHALAHPVQLHFAGREKPWNSPACTRSEVWFEALARTGFLRDHLQQLGRALDAQRQHKVMASVKLPFSPRRFVLSKTKC</sequence>
<dbReference type="InterPro" id="IPR029044">
    <property type="entry name" value="Nucleotide-diphossugar_trans"/>
</dbReference>
<dbReference type="AlphaFoldDB" id="A0A1W6L7Z7"/>